<evidence type="ECO:0000313" key="2">
    <source>
        <dbReference type="Proteomes" id="UP000887013"/>
    </source>
</evidence>
<protein>
    <submittedName>
        <fullName evidence="1">Uncharacterized protein</fullName>
    </submittedName>
</protein>
<name>A0A8X6TKG5_NEPPI</name>
<reference evidence="1" key="1">
    <citation type="submission" date="2020-08" db="EMBL/GenBank/DDBJ databases">
        <title>Multicomponent nature underlies the extraordinary mechanical properties of spider dragline silk.</title>
        <authorList>
            <person name="Kono N."/>
            <person name="Nakamura H."/>
            <person name="Mori M."/>
            <person name="Yoshida Y."/>
            <person name="Ohtoshi R."/>
            <person name="Malay A.D."/>
            <person name="Moran D.A.P."/>
            <person name="Tomita M."/>
            <person name="Numata K."/>
            <person name="Arakawa K."/>
        </authorList>
    </citation>
    <scope>NUCLEOTIDE SEQUENCE</scope>
</reference>
<sequence length="107" mass="12459">MSTIFPCAINNIRTRSKRGWSPKSQSATCEVSLTDIRFRMSAPRERDNTRWRQSAAIINKEPPLLSPYHLKAVCACYFRRFMFSRTKIEKVKISSILCKNGRTKIIF</sequence>
<accession>A0A8X6TKG5</accession>
<dbReference type="AlphaFoldDB" id="A0A8X6TKG5"/>
<organism evidence="1 2">
    <name type="scientific">Nephila pilipes</name>
    <name type="common">Giant wood spider</name>
    <name type="synonym">Nephila maculata</name>
    <dbReference type="NCBI Taxonomy" id="299642"/>
    <lineage>
        <taxon>Eukaryota</taxon>
        <taxon>Metazoa</taxon>
        <taxon>Ecdysozoa</taxon>
        <taxon>Arthropoda</taxon>
        <taxon>Chelicerata</taxon>
        <taxon>Arachnida</taxon>
        <taxon>Araneae</taxon>
        <taxon>Araneomorphae</taxon>
        <taxon>Entelegynae</taxon>
        <taxon>Araneoidea</taxon>
        <taxon>Nephilidae</taxon>
        <taxon>Nephila</taxon>
    </lineage>
</organism>
<comment type="caution">
    <text evidence="1">The sequence shown here is derived from an EMBL/GenBank/DDBJ whole genome shotgun (WGS) entry which is preliminary data.</text>
</comment>
<dbReference type="EMBL" id="BMAW01012271">
    <property type="protein sequence ID" value="GFT27784.1"/>
    <property type="molecule type" value="Genomic_DNA"/>
</dbReference>
<evidence type="ECO:0000313" key="1">
    <source>
        <dbReference type="EMBL" id="GFT27784.1"/>
    </source>
</evidence>
<dbReference type="Proteomes" id="UP000887013">
    <property type="component" value="Unassembled WGS sequence"/>
</dbReference>
<dbReference type="OrthoDB" id="6464710at2759"/>
<keyword evidence="2" id="KW-1185">Reference proteome</keyword>
<gene>
    <name evidence="1" type="ORF">NPIL_575511</name>
</gene>
<proteinExistence type="predicted"/>